<dbReference type="PANTHER" id="PTHR33973">
    <property type="entry name" value="OS07G0153300 PROTEIN"/>
    <property type="match status" value="1"/>
</dbReference>
<dbReference type="PANTHER" id="PTHR33973:SF4">
    <property type="entry name" value="OS07G0153300 PROTEIN"/>
    <property type="match status" value="1"/>
</dbReference>
<protein>
    <submittedName>
        <fullName evidence="1">Uncharacterized protein</fullName>
    </submittedName>
</protein>
<proteinExistence type="predicted"/>
<evidence type="ECO:0000313" key="1">
    <source>
        <dbReference type="EMBL" id="GMH61979.1"/>
    </source>
</evidence>
<sequence length="130" mass="15354">MDYYVNYVFNKDFHVSPFMPMDFTYDWTFMVPNDKINVITKMLRSSDLHFTASFNLERRELNDSSLLWEIGKLPFFCVLVQVWIHWEAAKLWFKGVTFIPHPEEAETRASKAIALLAGIVLKPFTKKKEN</sequence>
<accession>A0A9W6ZX17</accession>
<dbReference type="InterPro" id="IPR010775">
    <property type="entry name" value="DUF1365"/>
</dbReference>
<comment type="caution">
    <text evidence="1">The sequence shown here is derived from an EMBL/GenBank/DDBJ whole genome shotgun (WGS) entry which is preliminary data.</text>
</comment>
<dbReference type="OrthoDB" id="203587at2759"/>
<name>A0A9W6ZX17_9STRA</name>
<dbReference type="AlphaFoldDB" id="A0A9W6ZX17"/>
<organism evidence="1 2">
    <name type="scientific">Triparma laevis f. longispina</name>
    <dbReference type="NCBI Taxonomy" id="1714387"/>
    <lineage>
        <taxon>Eukaryota</taxon>
        <taxon>Sar</taxon>
        <taxon>Stramenopiles</taxon>
        <taxon>Ochrophyta</taxon>
        <taxon>Bolidophyceae</taxon>
        <taxon>Parmales</taxon>
        <taxon>Triparmaceae</taxon>
        <taxon>Triparma</taxon>
    </lineage>
</organism>
<keyword evidence="2" id="KW-1185">Reference proteome</keyword>
<dbReference type="Pfam" id="PF07103">
    <property type="entry name" value="DUF1365"/>
    <property type="match status" value="1"/>
</dbReference>
<dbReference type="Proteomes" id="UP001165122">
    <property type="component" value="Unassembled WGS sequence"/>
</dbReference>
<gene>
    <name evidence="1" type="ORF">TrLO_g9149</name>
</gene>
<dbReference type="EMBL" id="BRXW01000512">
    <property type="protein sequence ID" value="GMH61979.1"/>
    <property type="molecule type" value="Genomic_DNA"/>
</dbReference>
<evidence type="ECO:0000313" key="2">
    <source>
        <dbReference type="Proteomes" id="UP001165122"/>
    </source>
</evidence>
<reference evidence="2" key="1">
    <citation type="journal article" date="2023" name="Commun. Biol.">
        <title>Genome analysis of Parmales, the sister group of diatoms, reveals the evolutionary specialization of diatoms from phago-mixotrophs to photoautotrophs.</title>
        <authorList>
            <person name="Ban H."/>
            <person name="Sato S."/>
            <person name="Yoshikawa S."/>
            <person name="Yamada K."/>
            <person name="Nakamura Y."/>
            <person name="Ichinomiya M."/>
            <person name="Sato N."/>
            <person name="Blanc-Mathieu R."/>
            <person name="Endo H."/>
            <person name="Kuwata A."/>
            <person name="Ogata H."/>
        </authorList>
    </citation>
    <scope>NUCLEOTIDE SEQUENCE [LARGE SCALE GENOMIC DNA]</scope>
    <source>
        <strain evidence="2">NIES 3700</strain>
    </source>
</reference>